<reference evidence="9" key="1">
    <citation type="submission" date="2018-04" db="EMBL/GenBank/DDBJ databases">
        <authorList>
            <person name="Go L.Y."/>
            <person name="Mitchell J.A."/>
        </authorList>
    </citation>
    <scope>NUCLEOTIDE SEQUENCE</scope>
    <source>
        <tissue evidence="9">Whole organism</tissue>
    </source>
</reference>
<keyword evidence="5 7" id="KW-0378">Hydrolase</keyword>
<dbReference type="PANTHER" id="PTHR11315:SF0">
    <property type="entry name" value="FOLATE GAMMA-GLUTAMYL HYDROLASE"/>
    <property type="match status" value="1"/>
</dbReference>
<dbReference type="GO" id="GO:0005773">
    <property type="term" value="C:vacuole"/>
    <property type="evidence" value="ECO:0007669"/>
    <property type="project" value="TreeGrafter"/>
</dbReference>
<dbReference type="Pfam" id="PF07722">
    <property type="entry name" value="Peptidase_C26"/>
    <property type="match status" value="1"/>
</dbReference>
<feature type="active site" evidence="7">
    <location>
        <position position="240"/>
    </location>
</feature>
<evidence type="ECO:0000313" key="10">
    <source>
        <dbReference type="EMBL" id="SSX32150.1"/>
    </source>
</evidence>
<evidence type="ECO:0000256" key="2">
    <source>
        <dbReference type="ARBA" id="ARBA00011083"/>
    </source>
</evidence>
<reference evidence="10" key="2">
    <citation type="submission" date="2018-07" db="EMBL/GenBank/DDBJ databases">
        <authorList>
            <person name="Quirk P.G."/>
            <person name="Krulwich T.A."/>
        </authorList>
    </citation>
    <scope>NUCLEOTIDE SEQUENCE</scope>
</reference>
<feature type="active site" description="Nucleophile" evidence="6 7">
    <location>
        <position position="129"/>
    </location>
</feature>
<proteinExistence type="inferred from homology"/>
<dbReference type="EMBL" id="UFQS01001914">
    <property type="protein sequence ID" value="SSX12707.1"/>
    <property type="molecule type" value="Genomic_DNA"/>
</dbReference>
<dbReference type="PANTHER" id="PTHR11315">
    <property type="entry name" value="PROTEASE FAMILY C26 GAMMA-GLUTAMYL HYDROLASE"/>
    <property type="match status" value="1"/>
</dbReference>
<feature type="chain" id="PRO_5033343280" description="folate gamma-glutamyl hydrolase" evidence="8">
    <location>
        <begin position="22"/>
        <end position="349"/>
    </location>
</feature>
<dbReference type="GO" id="GO:0034722">
    <property type="term" value="F:gamma-glutamyl-peptidase activity"/>
    <property type="evidence" value="ECO:0007669"/>
    <property type="project" value="UniProtKB-UniRule"/>
</dbReference>
<evidence type="ECO:0000313" key="9">
    <source>
        <dbReference type="EMBL" id="SSX12707.1"/>
    </source>
</evidence>
<evidence type="ECO:0000256" key="3">
    <source>
        <dbReference type="ARBA" id="ARBA00022525"/>
    </source>
</evidence>
<dbReference type="EMBL" id="UFQT01001914">
    <property type="protein sequence ID" value="SSX32150.1"/>
    <property type="molecule type" value="Genomic_DNA"/>
</dbReference>
<comment type="catalytic activity">
    <reaction evidence="7">
        <text>(6S)-5,6,7,8-tetrahydrofolyl-(gamma-L-Glu)(n) + (n-1) H2O = (6S)-5,6,7,8-tetrahydrofolate + (n-1) L-glutamate</text>
        <dbReference type="Rhea" id="RHEA:56784"/>
        <dbReference type="Rhea" id="RHEA-COMP:14738"/>
        <dbReference type="ChEBI" id="CHEBI:15377"/>
        <dbReference type="ChEBI" id="CHEBI:29985"/>
        <dbReference type="ChEBI" id="CHEBI:57453"/>
        <dbReference type="ChEBI" id="CHEBI:141005"/>
        <dbReference type="EC" id="3.4.19.9"/>
    </reaction>
</comment>
<evidence type="ECO:0000256" key="7">
    <source>
        <dbReference type="PROSITE-ProRule" id="PRU00607"/>
    </source>
</evidence>
<evidence type="ECO:0000256" key="5">
    <source>
        <dbReference type="ARBA" id="ARBA00022801"/>
    </source>
</evidence>
<dbReference type="GO" id="GO:0046900">
    <property type="term" value="P:tetrahydrofolylpolyglutamate metabolic process"/>
    <property type="evidence" value="ECO:0007669"/>
    <property type="project" value="TreeGrafter"/>
</dbReference>
<sequence length="349" mass="40019">MKFYIFCVFTILSCSLDFGDALNERPIIGILTQEITSHLNSSYPGHKQFIAASYVKFVEGGGGRVVPVWINETETYYRDIMSKINGILFPGGSSGFKAKYGYAEAGYKIYKIAKEMNDAGSYFPIWGTCLGFELLTFVDADKMEHRERCSSQDQPLPLEFVSEFKNHRLFSLASDDVIESLRTKDITSNFHNYCTVEEKLKEVNIDSNWIALSHNSDWDGFRFISTIENTKYPFYGTQFHPEKNMYEWPTTKVITHDEDATRANQYFARFFVEEARKSSNGFGSVTEERRHLIWNFPKTFSGAKGSVYSEVYLFKPEDDYPAKAFIMSKSARSRPGLIEIETDLNEDGL</sequence>
<evidence type="ECO:0000256" key="6">
    <source>
        <dbReference type="PIRSR" id="PIRSR615527-1"/>
    </source>
</evidence>
<dbReference type="FunFam" id="3.40.50.880:FF:000024">
    <property type="entry name" value="Folate gamma-glutamyl hydrolase"/>
    <property type="match status" value="1"/>
</dbReference>
<comment type="similarity">
    <text evidence="2">Belongs to the peptidase C26 family.</text>
</comment>
<keyword evidence="3" id="KW-0964">Secreted</keyword>
<protein>
    <recommendedName>
        <fullName evidence="7">folate gamma-glutamyl hydrolase</fullName>
        <ecNumber evidence="7">3.4.19.9</ecNumber>
    </recommendedName>
</protein>
<evidence type="ECO:0000256" key="1">
    <source>
        <dbReference type="ARBA" id="ARBA00004239"/>
    </source>
</evidence>
<gene>
    <name evidence="10" type="primary">CSON004564</name>
</gene>
<evidence type="ECO:0000256" key="8">
    <source>
        <dbReference type="SAM" id="SignalP"/>
    </source>
</evidence>
<evidence type="ECO:0000256" key="4">
    <source>
        <dbReference type="ARBA" id="ARBA00022729"/>
    </source>
</evidence>
<dbReference type="AlphaFoldDB" id="A0A336MQ05"/>
<dbReference type="PROSITE" id="PS51275">
    <property type="entry name" value="PEPTIDASE_C26_GGH"/>
    <property type="match status" value="1"/>
</dbReference>
<feature type="signal peptide" evidence="8">
    <location>
        <begin position="1"/>
        <end position="21"/>
    </location>
</feature>
<dbReference type="InterPro" id="IPR015527">
    <property type="entry name" value="Pept_C26_g-glut_hydrolase"/>
</dbReference>
<dbReference type="Gene3D" id="3.40.50.880">
    <property type="match status" value="1"/>
</dbReference>
<keyword evidence="4 8" id="KW-0732">Signal</keyword>
<dbReference type="InterPro" id="IPR029062">
    <property type="entry name" value="Class_I_gatase-like"/>
</dbReference>
<feature type="active site" description="Proton donor" evidence="6">
    <location>
        <position position="240"/>
    </location>
</feature>
<dbReference type="GO" id="GO:0005576">
    <property type="term" value="C:extracellular region"/>
    <property type="evidence" value="ECO:0007669"/>
    <property type="project" value="UniProtKB-SubCell"/>
</dbReference>
<dbReference type="InterPro" id="IPR011697">
    <property type="entry name" value="Peptidase_C26"/>
</dbReference>
<dbReference type="EC" id="3.4.19.9" evidence="7"/>
<dbReference type="SUPFAM" id="SSF52317">
    <property type="entry name" value="Class I glutamine amidotransferase-like"/>
    <property type="match status" value="1"/>
</dbReference>
<comment type="subcellular location">
    <subcellularLocation>
        <location evidence="1">Secreted</location>
        <location evidence="1">Extracellular space</location>
    </subcellularLocation>
</comment>
<name>A0A336MQ05_CULSO</name>
<accession>A0A336MQ05</accession>
<dbReference type="OMA" id="RMFENFP"/>
<dbReference type="VEuPathDB" id="VectorBase:CSON004564"/>
<dbReference type="PROSITE" id="PS51273">
    <property type="entry name" value="GATASE_TYPE_1"/>
    <property type="match status" value="1"/>
</dbReference>
<organism evidence="10">
    <name type="scientific">Culicoides sonorensis</name>
    <name type="common">Biting midge</name>
    <dbReference type="NCBI Taxonomy" id="179676"/>
    <lineage>
        <taxon>Eukaryota</taxon>
        <taxon>Metazoa</taxon>
        <taxon>Ecdysozoa</taxon>
        <taxon>Arthropoda</taxon>
        <taxon>Hexapoda</taxon>
        <taxon>Insecta</taxon>
        <taxon>Pterygota</taxon>
        <taxon>Neoptera</taxon>
        <taxon>Endopterygota</taxon>
        <taxon>Diptera</taxon>
        <taxon>Nematocera</taxon>
        <taxon>Chironomoidea</taxon>
        <taxon>Ceratopogonidae</taxon>
        <taxon>Ceratopogoninae</taxon>
        <taxon>Culicoides</taxon>
        <taxon>Monoculicoides</taxon>
    </lineage>
</organism>